<dbReference type="Proteomes" id="UP000621386">
    <property type="component" value="Unassembled WGS sequence"/>
</dbReference>
<dbReference type="EMBL" id="JAERRH010000003">
    <property type="protein sequence ID" value="MBL1104945.1"/>
    <property type="molecule type" value="Genomic_DNA"/>
</dbReference>
<proteinExistence type="predicted"/>
<gene>
    <name evidence="1" type="ORF">JK361_10115</name>
</gene>
<protein>
    <submittedName>
        <fullName evidence="1">Phage tail protein</fullName>
    </submittedName>
</protein>
<comment type="caution">
    <text evidence="1">The sequence shown here is derived from an EMBL/GenBank/DDBJ whole genome shotgun (WGS) entry which is preliminary data.</text>
</comment>
<dbReference type="InterPro" id="IPR058154">
    <property type="entry name" value="Bxb1_TTP-like"/>
</dbReference>
<keyword evidence="2" id="KW-1185">Reference proteome</keyword>
<evidence type="ECO:0000313" key="2">
    <source>
        <dbReference type="Proteomes" id="UP000621386"/>
    </source>
</evidence>
<accession>A0ABS1NXV8</accession>
<name>A0ABS1NXV8_9ACTN</name>
<dbReference type="RefSeq" id="WP_201815387.1">
    <property type="nucleotide sequence ID" value="NZ_JAERRH010000003.1"/>
</dbReference>
<reference evidence="1 2" key="1">
    <citation type="submission" date="2021-01" db="EMBL/GenBank/DDBJ databases">
        <title>WGS of actinomycetes isolated from Thailand.</title>
        <authorList>
            <person name="Thawai C."/>
        </authorList>
    </citation>
    <scope>NUCLEOTIDE SEQUENCE [LARGE SCALE GENOMIC DNA]</scope>
    <source>
        <strain evidence="1 2">CH5-8</strain>
    </source>
</reference>
<dbReference type="Pfam" id="PF25681">
    <property type="entry name" value="Phage_TTP_17"/>
    <property type="match status" value="1"/>
</dbReference>
<organism evidence="1 2">
    <name type="scientific">Streptomyces musisoli</name>
    <dbReference type="NCBI Taxonomy" id="2802280"/>
    <lineage>
        <taxon>Bacteria</taxon>
        <taxon>Bacillati</taxon>
        <taxon>Actinomycetota</taxon>
        <taxon>Actinomycetes</taxon>
        <taxon>Kitasatosporales</taxon>
        <taxon>Streptomycetaceae</taxon>
        <taxon>Streptomyces</taxon>
    </lineage>
</organism>
<sequence length="190" mass="20595">MADDTQVRVGVEGAFYVAPVGTTAPTDPYSPWPTGWVDLGNVSEDGLTEALNENRQEFKAWGRTGPVRTQVTDRASTFKITFMETSAWTLALYYGVDLADMTSSGTGATQFLSFEEPQAPEPMYYALGMDVIDGDKPARIIVARAEVTDKGDRPYKSDTNQAFELTFSSLTAPNGGSSITRQFGLVTLPA</sequence>
<evidence type="ECO:0000313" key="1">
    <source>
        <dbReference type="EMBL" id="MBL1104945.1"/>
    </source>
</evidence>